<name>A0A8S9TNJ8_PHYIN</name>
<evidence type="ECO:0000259" key="1">
    <source>
        <dbReference type="Pfam" id="PF07727"/>
    </source>
</evidence>
<reference evidence="2" key="1">
    <citation type="submission" date="2020-03" db="EMBL/GenBank/DDBJ databases">
        <title>Hybrid Assembly of Korean Phytophthora infestans isolates.</title>
        <authorList>
            <person name="Prokchorchik M."/>
            <person name="Lee Y."/>
            <person name="Seo J."/>
            <person name="Cho J.-H."/>
            <person name="Park Y.-E."/>
            <person name="Jang D.-C."/>
            <person name="Im J.-S."/>
            <person name="Choi J.-G."/>
            <person name="Park H.-J."/>
            <person name="Lee G.-B."/>
            <person name="Lee Y.-G."/>
            <person name="Hong S.-Y."/>
            <person name="Cho K."/>
            <person name="Sohn K.H."/>
        </authorList>
    </citation>
    <scope>NUCLEOTIDE SEQUENCE</scope>
    <source>
        <strain evidence="2">KR_2_A2</strain>
    </source>
</reference>
<dbReference type="EMBL" id="JAACNO010003143">
    <property type="protein sequence ID" value="KAF4128279.1"/>
    <property type="molecule type" value="Genomic_DNA"/>
</dbReference>
<keyword evidence="2" id="KW-0548">Nucleotidyltransferase</keyword>
<dbReference type="AlphaFoldDB" id="A0A8S9TNJ8"/>
<evidence type="ECO:0000313" key="2">
    <source>
        <dbReference type="EMBL" id="KAF4128279.1"/>
    </source>
</evidence>
<dbReference type="Pfam" id="PF07727">
    <property type="entry name" value="RVT_2"/>
    <property type="match status" value="1"/>
</dbReference>
<dbReference type="Proteomes" id="UP000704712">
    <property type="component" value="Unassembled WGS sequence"/>
</dbReference>
<gene>
    <name evidence="2" type="ORF">GN958_ATG22541</name>
</gene>
<comment type="caution">
    <text evidence="2">The sequence shown here is derived from an EMBL/GenBank/DDBJ whole genome shotgun (WGS) entry which is preliminary data.</text>
</comment>
<keyword evidence="2" id="KW-0695">RNA-directed DNA polymerase</keyword>
<keyword evidence="2" id="KW-0808">Transferase</keyword>
<evidence type="ECO:0000313" key="3">
    <source>
        <dbReference type="Proteomes" id="UP000704712"/>
    </source>
</evidence>
<accession>A0A8S9TNJ8</accession>
<protein>
    <submittedName>
        <fullName evidence="2">Reverse transcriptase (RNA-dependent DNA polymerase)</fullName>
    </submittedName>
</protein>
<sequence length="135" mass="15380">MFYVHDMLITVKDMYVIASVKANIAEKFKIKGLARARFILRILINYGMKCKTHVLVYTESIVKKFGHENAKPCFAPVEAGICLTRADQPQHKGDALGFVREEPYVPSLQYAVGHLHCCCSFESLLEDSRTEALRW</sequence>
<feature type="domain" description="Reverse transcriptase Ty1/copia-type" evidence="1">
    <location>
        <begin position="2"/>
        <end position="78"/>
    </location>
</feature>
<proteinExistence type="predicted"/>
<dbReference type="GO" id="GO:0003964">
    <property type="term" value="F:RNA-directed DNA polymerase activity"/>
    <property type="evidence" value="ECO:0007669"/>
    <property type="project" value="UniProtKB-KW"/>
</dbReference>
<organism evidence="2 3">
    <name type="scientific">Phytophthora infestans</name>
    <name type="common">Potato late blight agent</name>
    <name type="synonym">Botrytis infestans</name>
    <dbReference type="NCBI Taxonomy" id="4787"/>
    <lineage>
        <taxon>Eukaryota</taxon>
        <taxon>Sar</taxon>
        <taxon>Stramenopiles</taxon>
        <taxon>Oomycota</taxon>
        <taxon>Peronosporomycetes</taxon>
        <taxon>Peronosporales</taxon>
        <taxon>Peronosporaceae</taxon>
        <taxon>Phytophthora</taxon>
    </lineage>
</organism>
<dbReference type="InterPro" id="IPR013103">
    <property type="entry name" value="RVT_2"/>
</dbReference>